<evidence type="ECO:0000256" key="1">
    <source>
        <dbReference type="ARBA" id="ARBA00004613"/>
    </source>
</evidence>
<evidence type="ECO:0000256" key="2">
    <source>
        <dbReference type="ARBA" id="ARBA00008098"/>
    </source>
</evidence>
<dbReference type="SUPFAM" id="SSF47565">
    <property type="entry name" value="Insect pheromone/odorant-binding proteins"/>
    <property type="match status" value="1"/>
</dbReference>
<dbReference type="EMBL" id="KP293579">
    <property type="protein sequence ID" value="AKC02204.1"/>
    <property type="molecule type" value="mRNA"/>
</dbReference>
<dbReference type="SMART" id="SM00708">
    <property type="entry name" value="PhBP"/>
    <property type="match status" value="1"/>
</dbReference>
<dbReference type="GO" id="GO:0007608">
    <property type="term" value="P:sensory perception of smell"/>
    <property type="evidence" value="ECO:0007669"/>
    <property type="project" value="TreeGrafter"/>
</dbReference>
<reference evidence="6" key="1">
    <citation type="journal article" date="2015" name="Biochem. Biophys. Res. Commun.">
        <title>Novel odorant-binding proteins and their expression patterns in grasshopper, Oedaleus asiaticus.</title>
        <authorList>
            <person name="Zhang S."/>
            <person name="Pang B."/>
            <person name="Zhang L."/>
        </authorList>
    </citation>
    <scope>NUCLEOTIDE SEQUENCE</scope>
    <source>
        <tissue evidence="6">Antennae</tissue>
    </source>
</reference>
<dbReference type="GO" id="GO:0005615">
    <property type="term" value="C:extracellular space"/>
    <property type="evidence" value="ECO:0007669"/>
    <property type="project" value="TreeGrafter"/>
</dbReference>
<dbReference type="PANTHER" id="PTHR11857">
    <property type="entry name" value="ODORANT BINDING PROTEIN-RELATED"/>
    <property type="match status" value="1"/>
</dbReference>
<dbReference type="PANTHER" id="PTHR11857:SF43">
    <property type="entry name" value="GEO07291P1-RELATED"/>
    <property type="match status" value="1"/>
</dbReference>
<evidence type="ECO:0000256" key="5">
    <source>
        <dbReference type="SAM" id="SignalP"/>
    </source>
</evidence>
<evidence type="ECO:0000256" key="3">
    <source>
        <dbReference type="ARBA" id="ARBA00022525"/>
    </source>
</evidence>
<organism evidence="6">
    <name type="scientific">Oedaleus asiaticus</name>
    <dbReference type="NCBI Taxonomy" id="244712"/>
    <lineage>
        <taxon>Eukaryota</taxon>
        <taxon>Metazoa</taxon>
        <taxon>Ecdysozoa</taxon>
        <taxon>Arthropoda</taxon>
        <taxon>Hexapoda</taxon>
        <taxon>Insecta</taxon>
        <taxon>Pterygota</taxon>
        <taxon>Neoptera</taxon>
        <taxon>Polyneoptera</taxon>
        <taxon>Orthoptera</taxon>
        <taxon>Caelifera</taxon>
        <taxon>Acrididea</taxon>
        <taxon>Acridomorpha</taxon>
        <taxon>Acridoidea</taxon>
        <taxon>Acrididae</taxon>
        <taxon>Oedipodinae</taxon>
        <taxon>Oedaleus</taxon>
    </lineage>
</organism>
<dbReference type="Pfam" id="PF01395">
    <property type="entry name" value="PBP_GOBP"/>
    <property type="match status" value="1"/>
</dbReference>
<proteinExistence type="evidence at transcript level"/>
<dbReference type="InterPro" id="IPR036728">
    <property type="entry name" value="PBP_GOBP_sf"/>
</dbReference>
<feature type="signal peptide" evidence="5">
    <location>
        <begin position="1"/>
        <end position="21"/>
    </location>
</feature>
<sequence length="163" mass="17944">MVNHHQGVVAIAAALTAMAAAAPSSIAEATRFSKETVSKCQEKWQVSEEIIEEMQRNKGALPNEDSVEQRCFAECVAKEMGMINNGGGVAADKIVKMLEAVFQMASKETGEKLKLDSRALKRDLEACQFKGEDDECTNSYDTLKCLRTLGTSDNMRRYVTKES</sequence>
<keyword evidence="4 5" id="KW-0732">Signal</keyword>
<protein>
    <submittedName>
        <fullName evidence="6">Odorant-binding protein 13</fullName>
    </submittedName>
</protein>
<dbReference type="InterPro" id="IPR006170">
    <property type="entry name" value="PBP/GOBP"/>
</dbReference>
<feature type="chain" id="PRO_5002412138" evidence="5">
    <location>
        <begin position="22"/>
        <end position="163"/>
    </location>
</feature>
<dbReference type="CDD" id="cd23992">
    <property type="entry name" value="PBP_GOBP"/>
    <property type="match status" value="1"/>
</dbReference>
<accession>A0A0E3T6X4</accession>
<evidence type="ECO:0000313" key="6">
    <source>
        <dbReference type="EMBL" id="AKC02204.1"/>
    </source>
</evidence>
<gene>
    <name evidence="6" type="primary">OBP13</name>
</gene>
<comment type="subcellular location">
    <subcellularLocation>
        <location evidence="1">Secreted</location>
    </subcellularLocation>
</comment>
<dbReference type="Gene3D" id="1.10.238.20">
    <property type="entry name" value="Pheromone/general odorant binding protein domain"/>
    <property type="match status" value="1"/>
</dbReference>
<comment type="similarity">
    <text evidence="2">Belongs to the PBP/GOBP family.</text>
</comment>
<keyword evidence="3" id="KW-0964">Secreted</keyword>
<evidence type="ECO:0000256" key="4">
    <source>
        <dbReference type="ARBA" id="ARBA00022729"/>
    </source>
</evidence>
<name>A0A0E3T6X4_9ORTH</name>
<dbReference type="GO" id="GO:0005549">
    <property type="term" value="F:odorant binding"/>
    <property type="evidence" value="ECO:0007669"/>
    <property type="project" value="InterPro"/>
</dbReference>
<dbReference type="AlphaFoldDB" id="A0A0E3T6X4"/>